<name>A0ABU3LNI4_9ACTN</name>
<accession>A0ABU3LNI4</accession>
<evidence type="ECO:0000313" key="1">
    <source>
        <dbReference type="EMBL" id="MDT7840789.1"/>
    </source>
</evidence>
<comment type="caution">
    <text evidence="1">The sequence shown here is derived from an EMBL/GenBank/DDBJ whole genome shotgun (WGS) entry which is preliminary data.</text>
</comment>
<protein>
    <submittedName>
        <fullName evidence="1">Uncharacterized protein</fullName>
    </submittedName>
</protein>
<dbReference type="Proteomes" id="UP001257948">
    <property type="component" value="Unassembled WGS sequence"/>
</dbReference>
<dbReference type="EMBL" id="JAVTLL010000005">
    <property type="protein sequence ID" value="MDT7840789.1"/>
    <property type="molecule type" value="Genomic_DNA"/>
</dbReference>
<reference evidence="2" key="1">
    <citation type="submission" date="2023-07" db="EMBL/GenBank/DDBJ databases">
        <title>Draft genome sequence of the endophytic actinobacterium Streptomyces justiciae WPN32, a potential antibiotic producer.</title>
        <authorList>
            <person name="Yasawong M."/>
            <person name="Pana W."/>
            <person name="Ganta P."/>
            <person name="Santapan N."/>
            <person name="Songngamsuk T."/>
            <person name="Phatcharaharikarn M."/>
            <person name="Kerdtoob S."/>
            <person name="Nantapong N."/>
        </authorList>
    </citation>
    <scope>NUCLEOTIDE SEQUENCE [LARGE SCALE GENOMIC DNA]</scope>
    <source>
        <strain evidence="2">WPN32</strain>
    </source>
</reference>
<sequence length="137" mass="14738">MVPGAEAFFGEVRTAFAGAARRLALEGPSEQTADRHLAVVTYTGADVRYKAVLGLWAGDVEIHVCRDAEATECKVGVEKLARAAGVGGAASFGARSMRQLRKSLSSQVRYVELVHPLVTVELMRAAGAREWSRPLVR</sequence>
<gene>
    <name evidence="1" type="ORF">RQC66_08590</name>
</gene>
<organism evidence="1 2">
    <name type="scientific">Streptomyces justiciae</name>
    <dbReference type="NCBI Taxonomy" id="2780140"/>
    <lineage>
        <taxon>Bacteria</taxon>
        <taxon>Bacillati</taxon>
        <taxon>Actinomycetota</taxon>
        <taxon>Actinomycetes</taxon>
        <taxon>Kitasatosporales</taxon>
        <taxon>Streptomycetaceae</taxon>
        <taxon>Streptomyces</taxon>
    </lineage>
</organism>
<keyword evidence="2" id="KW-1185">Reference proteome</keyword>
<dbReference type="RefSeq" id="WP_194081416.1">
    <property type="nucleotide sequence ID" value="NZ_JADDXU010000009.1"/>
</dbReference>
<proteinExistence type="predicted"/>
<evidence type="ECO:0000313" key="2">
    <source>
        <dbReference type="Proteomes" id="UP001257948"/>
    </source>
</evidence>